<name>A0A0W1SUZ5_9EURY</name>
<dbReference type="AlphaFoldDB" id="A0A0W1SUZ5"/>
<reference evidence="3 4" key="1">
    <citation type="submission" date="2015-12" db="EMBL/GenBank/DDBJ databases">
        <title>Haloferax profundi sp. nov. isolated from the Discovery deep brine-seawater interface in the Red Sea.</title>
        <authorList>
            <person name="Zhang G."/>
            <person name="Stingl U."/>
            <person name="Rashid M."/>
        </authorList>
    </citation>
    <scope>NUCLEOTIDE SEQUENCE [LARGE SCALE GENOMIC DNA]</scope>
    <source>
        <strain evidence="3 4">SB29</strain>
    </source>
</reference>
<keyword evidence="4" id="KW-1185">Reference proteome</keyword>
<sequence length="429" mass="46527">MGDTPRERFGDLVRAATPSERRHFVADVWAARGWETTVDGSVVVARTETQTRHIALVASGWFGIRPSVPDEVDVVVALDAAAFDAAASEPSVHVFSLGDLYELVRYGLPSDVGDRLVETHFGTTLGEQSAATRPRRVSFTSRFRSARSGIVLVAVAALLTLAIVATAGVPGVVPGLGGGAEQSQSPPSSTPMPTVTPEPWTIAPGVTTAGVENATLLATAHRRVVANESYRWTVVYRESIAGDETGREVEVVHVEEPHVYTSEVQRVGRLRAFPRPTATEDSYADGSTRYARRPNEPDGIAARVLDPAVRDGPGRHATRAERYVEWYLSTERSRVVNSTVEDGVVVYRVEGSGNEFPRSRDYEFTALVEESGFVRSTRVSYETRDGLGVTVWFEYDAVGDTTVTPPQWAGPEDRPTNRTAEDGVANQTG</sequence>
<organism evidence="3 4">
    <name type="scientific">Haloferax profundi</name>
    <dbReference type="NCBI Taxonomy" id="1544718"/>
    <lineage>
        <taxon>Archaea</taxon>
        <taxon>Methanobacteriati</taxon>
        <taxon>Methanobacteriota</taxon>
        <taxon>Stenosarchaea group</taxon>
        <taxon>Halobacteria</taxon>
        <taxon>Halobacteriales</taxon>
        <taxon>Haloferacaceae</taxon>
        <taxon>Haloferax</taxon>
    </lineage>
</organism>
<comment type="caution">
    <text evidence="3">The sequence shown here is derived from an EMBL/GenBank/DDBJ whole genome shotgun (WGS) entry which is preliminary data.</text>
</comment>
<keyword evidence="2" id="KW-0812">Transmembrane</keyword>
<evidence type="ECO:0000256" key="2">
    <source>
        <dbReference type="SAM" id="Phobius"/>
    </source>
</evidence>
<dbReference type="RefSeq" id="WP_058571152.1">
    <property type="nucleotide sequence ID" value="NZ_LOPV01000072.1"/>
</dbReference>
<proteinExistence type="predicted"/>
<feature type="compositionally biased region" description="Basic and acidic residues" evidence="1">
    <location>
        <begin position="411"/>
        <end position="421"/>
    </location>
</feature>
<keyword evidence="2" id="KW-0472">Membrane</keyword>
<feature type="region of interest" description="Disordered" evidence="1">
    <location>
        <begin position="401"/>
        <end position="429"/>
    </location>
</feature>
<protein>
    <submittedName>
        <fullName evidence="3">Uncharacterized protein</fullName>
    </submittedName>
</protein>
<gene>
    <name evidence="3" type="ORF">AUR66_08655</name>
</gene>
<dbReference type="Proteomes" id="UP000053157">
    <property type="component" value="Unassembled WGS sequence"/>
</dbReference>
<feature type="transmembrane region" description="Helical" evidence="2">
    <location>
        <begin position="150"/>
        <end position="173"/>
    </location>
</feature>
<evidence type="ECO:0000256" key="1">
    <source>
        <dbReference type="SAM" id="MobiDB-lite"/>
    </source>
</evidence>
<dbReference type="EMBL" id="LOPV01000072">
    <property type="protein sequence ID" value="KTG30244.1"/>
    <property type="molecule type" value="Genomic_DNA"/>
</dbReference>
<evidence type="ECO:0000313" key="4">
    <source>
        <dbReference type="Proteomes" id="UP000053157"/>
    </source>
</evidence>
<accession>A0A0W1SUZ5</accession>
<feature type="region of interest" description="Disordered" evidence="1">
    <location>
        <begin position="278"/>
        <end position="298"/>
    </location>
</feature>
<keyword evidence="2" id="KW-1133">Transmembrane helix</keyword>
<evidence type="ECO:0000313" key="3">
    <source>
        <dbReference type="EMBL" id="KTG30244.1"/>
    </source>
</evidence>